<protein>
    <submittedName>
        <fullName evidence="1">Uncharacterized protein</fullName>
    </submittedName>
</protein>
<sequence>MRSAEFIHGPFTIKTFIADGWYRARAFRDGAWFRDVADWSAETLDEAVLRMRHSLDEWTCLDDEAQLLVDG</sequence>
<proteinExistence type="predicted"/>
<evidence type="ECO:0000313" key="2">
    <source>
        <dbReference type="Proteomes" id="UP001201985"/>
    </source>
</evidence>
<comment type="caution">
    <text evidence="1">The sequence shown here is derived from an EMBL/GenBank/DDBJ whole genome shotgun (WGS) entry which is preliminary data.</text>
</comment>
<dbReference type="Proteomes" id="UP001201985">
    <property type="component" value="Unassembled WGS sequence"/>
</dbReference>
<dbReference type="RefSeq" id="WP_120009425.1">
    <property type="nucleotide sequence ID" value="NZ_JALBUU010000028.1"/>
</dbReference>
<name>A0ABS9W8K5_9PROT</name>
<evidence type="ECO:0000313" key="1">
    <source>
        <dbReference type="EMBL" id="MCI0755100.1"/>
    </source>
</evidence>
<gene>
    <name evidence="1" type="ORF">MON41_15370</name>
</gene>
<dbReference type="EMBL" id="JALBUU010000028">
    <property type="protein sequence ID" value="MCI0755100.1"/>
    <property type="molecule type" value="Genomic_DNA"/>
</dbReference>
<reference evidence="1 2" key="1">
    <citation type="submission" date="2022-03" db="EMBL/GenBank/DDBJ databases">
        <title>Complete genome analysis of Roseomonas KG 17.1 : a prolific producer of plant growth promoters.</title>
        <authorList>
            <person name="Saadouli I."/>
            <person name="Najjari A."/>
            <person name="Mosbah A."/>
            <person name="Ouzari H.I."/>
        </authorList>
    </citation>
    <scope>NUCLEOTIDE SEQUENCE [LARGE SCALE GENOMIC DNA]</scope>
    <source>
        <strain evidence="1 2">KG17-1</strain>
    </source>
</reference>
<accession>A0ABS9W8K5</accession>
<keyword evidence="2" id="KW-1185">Reference proteome</keyword>
<organism evidence="1 2">
    <name type="scientific">Teichococcus vastitatis</name>
    <dbReference type="NCBI Taxonomy" id="2307076"/>
    <lineage>
        <taxon>Bacteria</taxon>
        <taxon>Pseudomonadati</taxon>
        <taxon>Pseudomonadota</taxon>
        <taxon>Alphaproteobacteria</taxon>
        <taxon>Acetobacterales</taxon>
        <taxon>Roseomonadaceae</taxon>
        <taxon>Roseomonas</taxon>
    </lineage>
</organism>